<proteinExistence type="predicted"/>
<evidence type="ECO:0000313" key="1">
    <source>
        <dbReference type="EMBL" id="MBF1659950.1"/>
    </source>
</evidence>
<gene>
    <name evidence="1" type="ORF">HXO58_09015</name>
</gene>
<comment type="caution">
    <text evidence="1">The sequence shown here is derived from an EMBL/GenBank/DDBJ whole genome shotgun (WGS) entry which is preliminary data.</text>
</comment>
<protein>
    <submittedName>
        <fullName evidence="1">Uncharacterized protein</fullName>
    </submittedName>
</protein>
<dbReference type="EMBL" id="JABZXL010000033">
    <property type="protein sequence ID" value="MBF1659950.1"/>
    <property type="molecule type" value="Genomic_DNA"/>
</dbReference>
<organism evidence="1 2">
    <name type="scientific">Rothia mucilaginosa</name>
    <dbReference type="NCBI Taxonomy" id="43675"/>
    <lineage>
        <taxon>Bacteria</taxon>
        <taxon>Bacillati</taxon>
        <taxon>Actinomycetota</taxon>
        <taxon>Actinomycetes</taxon>
        <taxon>Micrococcales</taxon>
        <taxon>Micrococcaceae</taxon>
        <taxon>Rothia</taxon>
    </lineage>
</organism>
<sequence>MDEMGGMDHGVSAMEIRNVGEFLEVKVQGKEPRIRAQKVAEATGTVEGSDA</sequence>
<reference evidence="1" key="1">
    <citation type="submission" date="2020-04" db="EMBL/GenBank/DDBJ databases">
        <title>Deep metagenomics examines the oral microbiome during advanced dental caries in children, revealing novel taxa and co-occurrences with host molecules.</title>
        <authorList>
            <person name="Baker J.L."/>
            <person name="Morton J.T."/>
            <person name="Dinis M."/>
            <person name="Alvarez R."/>
            <person name="Tran N.C."/>
            <person name="Knight R."/>
            <person name="Edlund A."/>
        </authorList>
    </citation>
    <scope>NUCLEOTIDE SEQUENCE</scope>
    <source>
        <strain evidence="1">JCVI_29_bin.11</strain>
    </source>
</reference>
<dbReference type="Proteomes" id="UP000713964">
    <property type="component" value="Unassembled WGS sequence"/>
</dbReference>
<dbReference type="AlphaFoldDB" id="A0A930L1X3"/>
<name>A0A930L1X3_9MICC</name>
<evidence type="ECO:0000313" key="2">
    <source>
        <dbReference type="Proteomes" id="UP000713964"/>
    </source>
</evidence>
<accession>A0A930L1X3</accession>